<keyword evidence="2" id="KW-0150">Chloroplast</keyword>
<evidence type="ECO:0000256" key="3">
    <source>
        <dbReference type="ARBA" id="ARBA00022531"/>
    </source>
</evidence>
<evidence type="ECO:0000256" key="1">
    <source>
        <dbReference type="ARBA" id="ARBA00004229"/>
    </source>
</evidence>
<dbReference type="EMBL" id="HBIZ01032571">
    <property type="protein sequence ID" value="CAE0768138.1"/>
    <property type="molecule type" value="Transcribed_RNA"/>
</dbReference>
<dbReference type="PANTHER" id="PTHR21649">
    <property type="entry name" value="CHLOROPHYLL A/B BINDING PROTEIN"/>
    <property type="match status" value="1"/>
</dbReference>
<keyword evidence="3" id="KW-0602">Photosynthesis</keyword>
<keyword evidence="4" id="KW-0934">Plastid</keyword>
<dbReference type="SUPFAM" id="SSF103511">
    <property type="entry name" value="Chlorophyll a-b binding protein"/>
    <property type="match status" value="1"/>
</dbReference>
<feature type="binding site" evidence="7">
    <location>
        <position position="73"/>
    </location>
    <ligand>
        <name>chlorophyll a</name>
        <dbReference type="ChEBI" id="CHEBI:58416"/>
        <label>2</label>
    </ligand>
</feature>
<feature type="binding site" evidence="7">
    <location>
        <position position="81"/>
    </location>
    <ligand>
        <name>chlorophyll a</name>
        <dbReference type="ChEBI" id="CHEBI:58416"/>
        <label>3</label>
        <note>axial binding residue</note>
    </ligand>
    <ligandPart>
        <name>Mg</name>
        <dbReference type="ChEBI" id="CHEBI:25107"/>
    </ligandPart>
</feature>
<dbReference type="InterPro" id="IPR001344">
    <property type="entry name" value="Chloro_AB-bd_pln"/>
</dbReference>
<dbReference type="GO" id="GO:0009507">
    <property type="term" value="C:chloroplast"/>
    <property type="evidence" value="ECO:0007669"/>
    <property type="project" value="UniProtKB-SubCell"/>
</dbReference>
<dbReference type="EMDB" id="EMD-62499"/>
<protein>
    <recommendedName>
        <fullName evidence="8">Light harvesting protein</fullName>
    </recommendedName>
</protein>
<feature type="binding site" evidence="5">
    <location>
        <position position="182"/>
    </location>
    <ligand>
        <name>chlorophyll a</name>
        <dbReference type="ChEBI" id="CHEBI:58416"/>
        <label>1</label>
    </ligand>
</feature>
<feature type="binding site" evidence="7">
    <location>
        <position position="91"/>
    </location>
    <ligand>
        <name>chlorophyll a</name>
        <dbReference type="ChEBI" id="CHEBI:58416"/>
        <label>4</label>
        <note>axial binding residue</note>
    </ligand>
    <ligandPart>
        <name>Mg</name>
        <dbReference type="ChEBI" id="CHEBI:25107"/>
    </ligandPart>
</feature>
<proteinExistence type="evidence at protein level"/>
<organism evidence="6">
    <name type="scientific">Chrysotila carterae</name>
    <name type="common">Marine alga</name>
    <name type="synonym">Syracosphaera carterae</name>
    <dbReference type="NCBI Taxonomy" id="13221"/>
    <lineage>
        <taxon>Eukaryota</taxon>
        <taxon>Haptista</taxon>
        <taxon>Haptophyta</taxon>
        <taxon>Prymnesiophyceae</taxon>
        <taxon>Isochrysidales</taxon>
        <taxon>Isochrysidaceae</taxon>
        <taxon>Chrysotila</taxon>
    </lineage>
</organism>
<feature type="binding site" evidence="7">
    <location>
        <position position="71"/>
    </location>
    <ligand>
        <name>chlorophyll a</name>
        <dbReference type="ChEBI" id="CHEBI:58416"/>
        <label>1</label>
    </ligand>
</feature>
<evidence type="ECO:0000256" key="4">
    <source>
        <dbReference type="ARBA" id="ARBA00022640"/>
    </source>
</evidence>
<accession>A0A7S4BJL5</accession>
<dbReference type="GO" id="GO:0016168">
    <property type="term" value="F:chlorophyll binding"/>
    <property type="evidence" value="ECO:0007669"/>
    <property type="project" value="UniProtKB-KW"/>
</dbReference>
<reference evidence="6" key="1">
    <citation type="submission" date="2021-01" db="EMBL/GenBank/DDBJ databases">
        <authorList>
            <person name="Corre E."/>
            <person name="Pelletier E."/>
            <person name="Niang G."/>
            <person name="Scheremetjew M."/>
            <person name="Finn R."/>
            <person name="Kale V."/>
            <person name="Holt S."/>
            <person name="Cochrane G."/>
            <person name="Meng A."/>
            <person name="Brown T."/>
            <person name="Cohen L."/>
        </authorList>
    </citation>
    <scope>NUCLEOTIDE SEQUENCE</scope>
    <source>
        <strain evidence="6">CCMP645</strain>
    </source>
</reference>
<feature type="binding site" evidence="5 7">
    <location>
        <position position="187"/>
    </location>
    <ligand>
        <name>chlorophyll a</name>
        <dbReference type="ChEBI" id="CHEBI:58416"/>
        <label>1</label>
    </ligand>
</feature>
<dbReference type="AlphaFoldDB" id="A0A7S4BJL5"/>
<keyword evidence="5" id="KW-0157">Chromophore</keyword>
<feature type="binding site" evidence="7">
    <location>
        <position position="145"/>
    </location>
    <ligand>
        <name>chlorophyll a</name>
        <dbReference type="ChEBI" id="CHEBI:58416"/>
        <label>2</label>
        <note>axial binding residue</note>
    </ligand>
    <ligandPart>
        <name>Mg</name>
        <dbReference type="ChEBI" id="CHEBI:25107"/>
    </ligandPart>
</feature>
<evidence type="ECO:0000256" key="5">
    <source>
        <dbReference type="PIRSR" id="PIRSR601344-1"/>
    </source>
</evidence>
<feature type="binding site" evidence="5">
    <location>
        <position position="185"/>
    </location>
    <ligand>
        <name>chlorophyll b</name>
        <dbReference type="ChEBI" id="CHEBI:61721"/>
        <label>2</label>
    </ligand>
</feature>
<feature type="binding site" description="axial binding residue" evidence="5">
    <location>
        <position position="148"/>
    </location>
    <ligand>
        <name>chlorophyll b</name>
        <dbReference type="ChEBI" id="CHEBI:61721"/>
        <label>1</label>
    </ligand>
    <ligandPart>
        <name>Mg</name>
        <dbReference type="ChEBI" id="CHEBI:25107"/>
    </ligandPart>
</feature>
<dbReference type="GO" id="GO:0016020">
    <property type="term" value="C:membrane"/>
    <property type="evidence" value="ECO:0007669"/>
    <property type="project" value="InterPro"/>
</dbReference>
<gene>
    <name evidence="6" type="ORF">PCAR00345_LOCUS20750</name>
</gene>
<dbReference type="PDB" id="9KQB">
    <property type="method" value="EM"/>
    <property type="resolution" value="2.22 A"/>
    <property type="chains" value="3/9=1-216"/>
</dbReference>
<feature type="binding site" evidence="7">
    <location>
        <position position="78"/>
    </location>
    <ligand>
        <name>chlorophyll a</name>
        <dbReference type="ChEBI" id="CHEBI:58416"/>
        <label>1</label>
        <note>axial binding residue</note>
    </ligand>
    <ligandPart>
        <name>Mg</name>
        <dbReference type="ChEBI" id="CHEBI:25107"/>
    </ligandPart>
</feature>
<evidence type="ECO:0007829" key="7">
    <source>
        <dbReference type="PDB" id="9KQB"/>
    </source>
</evidence>
<evidence type="ECO:0000313" key="6">
    <source>
        <dbReference type="EMBL" id="CAE0768138.1"/>
    </source>
</evidence>
<reference evidence="7" key="2">
    <citation type="journal article" date="2025" name="Nat. Commun.">
        <title>Structure of a photosystem II-FCPII supercomplex from a haptophyte reveals a distinct antenna organization.</title>
        <authorList>
            <person name="La Rocca R."/>
            <person name="Kato K."/>
            <person name="Tsai P.C."/>
            <person name="Nakajima Y."/>
            <person name="Akita F."/>
            <person name="Shen J.R."/>
        </authorList>
    </citation>
    <scope>STRUCTURE BY ELECTRON MICROSCOPY (2.22 ANGSTROMS) IN COMPLEX WITH CHLOROPHYLL A</scope>
</reference>
<dbReference type="InterPro" id="IPR022796">
    <property type="entry name" value="Chloroa_b-bind"/>
</dbReference>
<feature type="binding site" evidence="7">
    <location>
        <position position="80"/>
    </location>
    <ligand>
        <name>chlorophyll a</name>
        <dbReference type="ChEBI" id="CHEBI:58416"/>
        <label>2</label>
    </ligand>
</feature>
<evidence type="ECO:0008006" key="8">
    <source>
        <dbReference type="Google" id="ProtNLM"/>
    </source>
</evidence>
<feature type="binding site" evidence="5">
    <location>
        <position position="81"/>
    </location>
    <ligand>
        <name>chlorophyll a</name>
        <dbReference type="ChEBI" id="CHEBI:58416"/>
        <label>1</label>
    </ligand>
</feature>
<evidence type="ECO:0000256" key="2">
    <source>
        <dbReference type="ARBA" id="ARBA00022528"/>
    </source>
</evidence>
<keyword evidence="7" id="KW-0002">3D-structure</keyword>
<dbReference type="GO" id="GO:0009765">
    <property type="term" value="P:photosynthesis, light harvesting"/>
    <property type="evidence" value="ECO:0007669"/>
    <property type="project" value="InterPro"/>
</dbReference>
<dbReference type="Pfam" id="PF00504">
    <property type="entry name" value="Chloroa_b-bind"/>
    <property type="match status" value="1"/>
</dbReference>
<sequence length="216" mass="23657">MTPETICFLLADVVKMISVVLGSLAFNGLVTPAPTRAAVSMSAISPGDIGTTRPLGVFDPLKLMEKNPGKYRRFQEIEIKHGRIAMLATLHVFITGAGYKWPGYCSYLSFPPLKFEDIPAGTLASWAALPQAGWAQIVAVVAILDNSLFAQDPNREPGDVAGDLPWVRYDDPKVKEYKLNIERNNGRAAMMGIIGMMTHEYLTGNPLYPLSYEPVV</sequence>
<feature type="binding site" evidence="5">
    <location>
        <position position="78"/>
    </location>
    <ligand>
        <name>chlorophyll a</name>
        <dbReference type="ChEBI" id="CHEBI:58416"/>
        <label>1</label>
    </ligand>
</feature>
<name>A0A7S4BJL5_CHRCT</name>
<dbReference type="Gene3D" id="1.10.3460.10">
    <property type="entry name" value="Chlorophyll a/b binding protein domain"/>
    <property type="match status" value="1"/>
</dbReference>
<comment type="subcellular location">
    <subcellularLocation>
        <location evidence="1">Plastid</location>
        <location evidence="1">Chloroplast</location>
    </subcellularLocation>
</comment>
<dbReference type="SMR" id="A0A7S4BJL5"/>
<feature type="binding site" evidence="5">
    <location>
        <position position="83"/>
    </location>
    <ligand>
        <name>chlorophyll a</name>
        <dbReference type="ChEBI" id="CHEBI:58416"/>
        <label>1</label>
    </ligand>
</feature>
<keyword evidence="5" id="KW-0148">Chlorophyll</keyword>